<dbReference type="PANTHER" id="PTHR32208:SF21">
    <property type="entry name" value="LOW QUALITY PROTEIN: ALDEHYDE OXIDASE GLOX-LIKE"/>
    <property type="match status" value="1"/>
</dbReference>
<proteinExistence type="predicted"/>
<dbReference type="CDD" id="cd02851">
    <property type="entry name" value="E_set_GO_C"/>
    <property type="match status" value="1"/>
</dbReference>
<dbReference type="Proteomes" id="UP000193218">
    <property type="component" value="Unassembled WGS sequence"/>
</dbReference>
<evidence type="ECO:0000313" key="5">
    <source>
        <dbReference type="Proteomes" id="UP000193218"/>
    </source>
</evidence>
<dbReference type="InterPro" id="IPR015202">
    <property type="entry name" value="GO-like_E_set"/>
</dbReference>
<dbReference type="AlphaFoldDB" id="A0A1Y1UJ38"/>
<dbReference type="InterPro" id="IPR014756">
    <property type="entry name" value="Ig_E-set"/>
</dbReference>
<comment type="caution">
    <text evidence="4">The sequence shown here is derived from an EMBL/GenBank/DDBJ whole genome shotgun (WGS) entry which is preliminary data.</text>
</comment>
<organism evidence="4 5">
    <name type="scientific">Kockovaella imperatae</name>
    <dbReference type="NCBI Taxonomy" id="4999"/>
    <lineage>
        <taxon>Eukaryota</taxon>
        <taxon>Fungi</taxon>
        <taxon>Dikarya</taxon>
        <taxon>Basidiomycota</taxon>
        <taxon>Agaricomycotina</taxon>
        <taxon>Tremellomycetes</taxon>
        <taxon>Tremellales</taxon>
        <taxon>Cuniculitremaceae</taxon>
        <taxon>Kockovaella</taxon>
    </lineage>
</organism>
<evidence type="ECO:0000259" key="3">
    <source>
        <dbReference type="Pfam" id="PF09118"/>
    </source>
</evidence>
<dbReference type="InterPro" id="IPR009880">
    <property type="entry name" value="Glyoxal_oxidase_N"/>
</dbReference>
<dbReference type="InterPro" id="IPR013783">
    <property type="entry name" value="Ig-like_fold"/>
</dbReference>
<dbReference type="InterPro" id="IPR037293">
    <property type="entry name" value="Gal_Oxidase_central_sf"/>
</dbReference>
<evidence type="ECO:0000259" key="2">
    <source>
        <dbReference type="Pfam" id="PF07250"/>
    </source>
</evidence>
<dbReference type="Pfam" id="PF09118">
    <property type="entry name" value="GO-like_E_set"/>
    <property type="match status" value="1"/>
</dbReference>
<dbReference type="SUPFAM" id="SSF81296">
    <property type="entry name" value="E set domains"/>
    <property type="match status" value="1"/>
</dbReference>
<evidence type="ECO:0000313" key="4">
    <source>
        <dbReference type="EMBL" id="ORX38078.1"/>
    </source>
</evidence>
<sequence>MGEAKSVDGGESSKRATGNVVAPLQFNQVSESIGVSAQQMFLGTTSKVYVLDKTEHNPVNITNEWGTHPAWSVEYDITTNDYRTLDVWSNTFCAGGGVLGNGSWVVFGGNQPVTVGGAASNGVAGDYDDTDGGTAIRMIDPCSDMTCEWQQGYTNYSNHGDSGGYLRMLSRRWYPTVEALEDGTMIVIGGDQWGGYVNGANQDNPTYEFFPRNGSDETYYLPFLAETLPTNLFPLTWLMPSGRLFMQAARSSIMYDWRSNTTTQLPDMPYATRVYPASAASALLPLIPDNDYTPTVLFCGGSNPPTFGASTGPGFNITNVTADNSCVRINPDDPNPTYTDDDFLFEGRSMGEFVHLPDGTIWMGNGVGMGTAGYGPPFYSIGQGYGQAPTYMPAIYNHSAPQGSRWNRTGLVASSNERMYHSSAILLPDSSVLISGSNPNADFSDLQWRSRTDAELWYPWYFNEPRPSFGDDLPTTLGYGGDYWNVTLNTTDEGEVSTAKVAVLRGGFHTHAIGFGMRYLQLNSTYTIDEESGTSTLHVSQFPGFPGPALYQPGPAMIFLVVNGVPSIGEFIMVGNGQLGVQPTAPDAELPAISTIEIQNTTSSANDTTSSESASSSSHIHVDKSSASLSIMPRTSHACVAVLIGLATWAVL</sequence>
<dbReference type="Pfam" id="PF07250">
    <property type="entry name" value="Glyoxal_oxid_N"/>
    <property type="match status" value="1"/>
</dbReference>
<reference evidence="4 5" key="1">
    <citation type="submission" date="2017-03" db="EMBL/GenBank/DDBJ databases">
        <title>Widespread Adenine N6-methylation of Active Genes in Fungi.</title>
        <authorList>
            <consortium name="DOE Joint Genome Institute"/>
            <person name="Mondo S.J."/>
            <person name="Dannebaum R.O."/>
            <person name="Kuo R.C."/>
            <person name="Louie K.B."/>
            <person name="Bewick A.J."/>
            <person name="Labutti K."/>
            <person name="Haridas S."/>
            <person name="Kuo A."/>
            <person name="Salamov A."/>
            <person name="Ahrendt S.R."/>
            <person name="Lau R."/>
            <person name="Bowen B.P."/>
            <person name="Lipzen A."/>
            <person name="Sullivan W."/>
            <person name="Andreopoulos W.B."/>
            <person name="Clum A."/>
            <person name="Lindquist E."/>
            <person name="Daum C."/>
            <person name="Northen T.R."/>
            <person name="Ramamoorthy G."/>
            <person name="Schmitz R.J."/>
            <person name="Gryganskyi A."/>
            <person name="Culley D."/>
            <person name="Magnuson J."/>
            <person name="James T.Y."/>
            <person name="O'Malley M.A."/>
            <person name="Stajich J.E."/>
            <person name="Spatafora J.W."/>
            <person name="Visel A."/>
            <person name="Grigoriev I.V."/>
        </authorList>
    </citation>
    <scope>NUCLEOTIDE SEQUENCE [LARGE SCALE GENOMIC DNA]</scope>
    <source>
        <strain evidence="4 5">NRRL Y-17943</strain>
    </source>
</reference>
<keyword evidence="1" id="KW-0732">Signal</keyword>
<dbReference type="STRING" id="4999.A0A1Y1UJ38"/>
<feature type="domain" description="Galactose oxidase-like Early set" evidence="3">
    <location>
        <begin position="466"/>
        <end position="574"/>
    </location>
</feature>
<dbReference type="SUPFAM" id="SSF50965">
    <property type="entry name" value="Galactose oxidase, central domain"/>
    <property type="match status" value="1"/>
</dbReference>
<name>A0A1Y1UJ38_9TREE</name>
<dbReference type="GeneID" id="33555139"/>
<dbReference type="PANTHER" id="PTHR32208">
    <property type="entry name" value="SECRETED PROTEIN-RELATED"/>
    <property type="match status" value="1"/>
</dbReference>
<accession>A0A1Y1UJ38</accession>
<keyword evidence="5" id="KW-1185">Reference proteome</keyword>
<dbReference type="EMBL" id="NBSH01000005">
    <property type="protein sequence ID" value="ORX38078.1"/>
    <property type="molecule type" value="Genomic_DNA"/>
</dbReference>
<protein>
    <submittedName>
        <fullName evidence="4">Glyoxal oxidase N-terminus-domain-containing protein</fullName>
    </submittedName>
</protein>
<dbReference type="Gene3D" id="2.60.40.10">
    <property type="entry name" value="Immunoglobulins"/>
    <property type="match status" value="1"/>
</dbReference>
<gene>
    <name evidence="4" type="ORF">BD324DRAFT_578530</name>
</gene>
<dbReference type="OrthoDB" id="2019572at2759"/>
<dbReference type="Gene3D" id="2.130.10.80">
    <property type="entry name" value="Galactose oxidase/kelch, beta-propeller"/>
    <property type="match status" value="1"/>
</dbReference>
<evidence type="ECO:0000256" key="1">
    <source>
        <dbReference type="ARBA" id="ARBA00022729"/>
    </source>
</evidence>
<feature type="domain" description="Glyoxal oxidase N-terminal" evidence="2">
    <location>
        <begin position="70"/>
        <end position="456"/>
    </location>
</feature>
<dbReference type="InParanoid" id="A0A1Y1UJ38"/>
<dbReference type="InterPro" id="IPR011043">
    <property type="entry name" value="Gal_Oxase/kelch_b-propeller"/>
</dbReference>
<dbReference type="RefSeq" id="XP_021872065.1">
    <property type="nucleotide sequence ID" value="XM_022013331.1"/>
</dbReference>